<sequence>KKIFFFKKKKKKKKRSSLPSHQTMEPITTLSKKRLLEETDKYLNVKIPTAVSPIVSFTHDRVGFMKDMKRQISKFGWIVTSSGSYSDDIRNHMKDGLGWIGQQTSTLTNIFWNRKEETTELKEIPPPLLLIYLGIQRNLAEEFVERLTVAVSRIPPG</sequence>
<dbReference type="EMBL" id="ASPP01031263">
    <property type="protein sequence ID" value="ETO03930.1"/>
    <property type="molecule type" value="Genomic_DNA"/>
</dbReference>
<evidence type="ECO:0000313" key="2">
    <source>
        <dbReference type="Proteomes" id="UP000023152"/>
    </source>
</evidence>
<keyword evidence="2" id="KW-1185">Reference proteome</keyword>
<gene>
    <name evidence="1" type="ORF">RFI_33472</name>
</gene>
<dbReference type="Proteomes" id="UP000023152">
    <property type="component" value="Unassembled WGS sequence"/>
</dbReference>
<feature type="non-terminal residue" evidence="1">
    <location>
        <position position="1"/>
    </location>
</feature>
<accession>X6LT90</accession>
<proteinExistence type="predicted"/>
<name>X6LT90_RETFI</name>
<comment type="caution">
    <text evidence="1">The sequence shown here is derived from an EMBL/GenBank/DDBJ whole genome shotgun (WGS) entry which is preliminary data.</text>
</comment>
<organism evidence="1 2">
    <name type="scientific">Reticulomyxa filosa</name>
    <dbReference type="NCBI Taxonomy" id="46433"/>
    <lineage>
        <taxon>Eukaryota</taxon>
        <taxon>Sar</taxon>
        <taxon>Rhizaria</taxon>
        <taxon>Retaria</taxon>
        <taxon>Foraminifera</taxon>
        <taxon>Monothalamids</taxon>
        <taxon>Reticulomyxidae</taxon>
        <taxon>Reticulomyxa</taxon>
    </lineage>
</organism>
<reference evidence="1 2" key="1">
    <citation type="journal article" date="2013" name="Curr. Biol.">
        <title>The Genome of the Foraminiferan Reticulomyxa filosa.</title>
        <authorList>
            <person name="Glockner G."/>
            <person name="Hulsmann N."/>
            <person name="Schleicher M."/>
            <person name="Noegel A.A."/>
            <person name="Eichinger L."/>
            <person name="Gallinger C."/>
            <person name="Pawlowski J."/>
            <person name="Sierra R."/>
            <person name="Euteneuer U."/>
            <person name="Pillet L."/>
            <person name="Moustafa A."/>
            <person name="Platzer M."/>
            <person name="Groth M."/>
            <person name="Szafranski K."/>
            <person name="Schliwa M."/>
        </authorList>
    </citation>
    <scope>NUCLEOTIDE SEQUENCE [LARGE SCALE GENOMIC DNA]</scope>
</reference>
<dbReference type="AlphaFoldDB" id="X6LT90"/>
<protein>
    <submittedName>
        <fullName evidence="1">Uncharacterized protein</fullName>
    </submittedName>
</protein>
<evidence type="ECO:0000313" key="1">
    <source>
        <dbReference type="EMBL" id="ETO03930.1"/>
    </source>
</evidence>